<keyword evidence="1" id="KW-0812">Transmembrane</keyword>
<dbReference type="RefSeq" id="WP_189497160.1">
    <property type="nucleotide sequence ID" value="NZ_BMZH01000005.1"/>
</dbReference>
<protein>
    <submittedName>
        <fullName evidence="2">Uncharacterized protein</fullName>
    </submittedName>
</protein>
<gene>
    <name evidence="2" type="ORF">GCM10009069_15770</name>
</gene>
<feature type="transmembrane region" description="Helical" evidence="1">
    <location>
        <begin position="215"/>
        <end position="237"/>
    </location>
</feature>
<evidence type="ECO:0000313" key="3">
    <source>
        <dbReference type="Proteomes" id="UP000634004"/>
    </source>
</evidence>
<comment type="caution">
    <text evidence="2">The sequence shown here is derived from an EMBL/GenBank/DDBJ whole genome shotgun (WGS) entry which is preliminary data.</text>
</comment>
<accession>A0A8J3CQ94</accession>
<evidence type="ECO:0000313" key="2">
    <source>
        <dbReference type="EMBL" id="GHA93537.1"/>
    </source>
</evidence>
<feature type="transmembrane region" description="Helical" evidence="1">
    <location>
        <begin position="186"/>
        <end position="203"/>
    </location>
</feature>
<organism evidence="2 3">
    <name type="scientific">Algimonas arctica</name>
    <dbReference type="NCBI Taxonomy" id="1479486"/>
    <lineage>
        <taxon>Bacteria</taxon>
        <taxon>Pseudomonadati</taxon>
        <taxon>Pseudomonadota</taxon>
        <taxon>Alphaproteobacteria</taxon>
        <taxon>Maricaulales</taxon>
        <taxon>Robiginitomaculaceae</taxon>
        <taxon>Algimonas</taxon>
    </lineage>
</organism>
<dbReference type="EMBL" id="BMZH01000005">
    <property type="protein sequence ID" value="GHA93537.1"/>
    <property type="molecule type" value="Genomic_DNA"/>
</dbReference>
<keyword evidence="1" id="KW-0472">Membrane</keyword>
<name>A0A8J3CQ94_9PROT</name>
<dbReference type="Proteomes" id="UP000634004">
    <property type="component" value="Unassembled WGS sequence"/>
</dbReference>
<evidence type="ECO:0000256" key="1">
    <source>
        <dbReference type="SAM" id="Phobius"/>
    </source>
</evidence>
<proteinExistence type="predicted"/>
<keyword evidence="1" id="KW-1133">Transmembrane helix</keyword>
<dbReference type="AlphaFoldDB" id="A0A8J3CQ94"/>
<sequence>MDIARKLLLCASALGAAVFLFFLILLSTDPARFETRLKEFAVEIVKSETTEFAQSKGITLPDTLGDSDLQARLADRFTQRSETMKAALDAKVDVFVANVLASACSLDCERRDEIQSTVRSLITATSERYLGGATTLQAFAKDRYDATVRALHRDLLIVSFSNLVVFLFIIALTVKKPRFMPILVKLGAVAFVSVVLMIYWYVFGQDWITTIIFNAYVGWAYAVFIGVLFLSLCDLAFNEGRVLNGIFSSIGNFSITC</sequence>
<reference evidence="2" key="1">
    <citation type="journal article" date="2014" name="Int. J. Syst. Evol. Microbiol.">
        <title>Complete genome sequence of Corynebacterium casei LMG S-19264T (=DSM 44701T), isolated from a smear-ripened cheese.</title>
        <authorList>
            <consortium name="US DOE Joint Genome Institute (JGI-PGF)"/>
            <person name="Walter F."/>
            <person name="Albersmeier A."/>
            <person name="Kalinowski J."/>
            <person name="Ruckert C."/>
        </authorList>
    </citation>
    <scope>NUCLEOTIDE SEQUENCE</scope>
    <source>
        <strain evidence="2">KCTC 32513</strain>
    </source>
</reference>
<reference evidence="2" key="2">
    <citation type="submission" date="2020-09" db="EMBL/GenBank/DDBJ databases">
        <authorList>
            <person name="Sun Q."/>
            <person name="Kim S."/>
        </authorList>
    </citation>
    <scope>NUCLEOTIDE SEQUENCE</scope>
    <source>
        <strain evidence="2">KCTC 32513</strain>
    </source>
</reference>
<feature type="transmembrane region" description="Helical" evidence="1">
    <location>
        <begin position="155"/>
        <end position="174"/>
    </location>
</feature>
<keyword evidence="3" id="KW-1185">Reference proteome</keyword>